<evidence type="ECO:0000256" key="3">
    <source>
        <dbReference type="ARBA" id="ARBA00022676"/>
    </source>
</evidence>
<evidence type="ECO:0000313" key="10">
    <source>
        <dbReference type="EMBL" id="KKQ67265.1"/>
    </source>
</evidence>
<reference evidence="10 11" key="1">
    <citation type="journal article" date="2015" name="Nature">
        <title>rRNA introns, odd ribosomes, and small enigmatic genomes across a large radiation of phyla.</title>
        <authorList>
            <person name="Brown C.T."/>
            <person name="Hug L.A."/>
            <person name="Thomas B.C."/>
            <person name="Sharon I."/>
            <person name="Castelle C.J."/>
            <person name="Singh A."/>
            <person name="Wilkins M.J."/>
            <person name="Williams K.H."/>
            <person name="Banfield J.F."/>
        </authorList>
    </citation>
    <scope>NUCLEOTIDE SEQUENCE [LARGE SCALE GENOMIC DNA]</scope>
</reference>
<dbReference type="GO" id="GO:0009103">
    <property type="term" value="P:lipopolysaccharide biosynthetic process"/>
    <property type="evidence" value="ECO:0007669"/>
    <property type="project" value="UniProtKB-ARBA"/>
</dbReference>
<dbReference type="EMBL" id="LBUP01000001">
    <property type="protein sequence ID" value="KKQ67265.1"/>
    <property type="molecule type" value="Genomic_DNA"/>
</dbReference>
<dbReference type="Proteomes" id="UP000034235">
    <property type="component" value="Unassembled WGS sequence"/>
</dbReference>
<dbReference type="PANTHER" id="PTHR33908:SF11">
    <property type="entry name" value="MEMBRANE PROTEIN"/>
    <property type="match status" value="1"/>
</dbReference>
<feature type="transmembrane region" description="Helical" evidence="8">
    <location>
        <begin position="389"/>
        <end position="406"/>
    </location>
</feature>
<feature type="transmembrane region" description="Helical" evidence="8">
    <location>
        <begin position="297"/>
        <end position="317"/>
    </location>
</feature>
<feature type="transmembrane region" description="Helical" evidence="8">
    <location>
        <begin position="536"/>
        <end position="557"/>
    </location>
</feature>
<keyword evidence="6 8" id="KW-1133">Transmembrane helix</keyword>
<evidence type="ECO:0000256" key="6">
    <source>
        <dbReference type="ARBA" id="ARBA00022989"/>
    </source>
</evidence>
<evidence type="ECO:0000259" key="9">
    <source>
        <dbReference type="Pfam" id="PF10131"/>
    </source>
</evidence>
<evidence type="ECO:0000256" key="1">
    <source>
        <dbReference type="ARBA" id="ARBA00004651"/>
    </source>
</evidence>
<feature type="transmembrane region" description="Helical" evidence="8">
    <location>
        <begin position="361"/>
        <end position="382"/>
    </location>
</feature>
<dbReference type="AlphaFoldDB" id="A0A0G0JVX1"/>
<keyword evidence="3" id="KW-0328">Glycosyltransferase</keyword>
<dbReference type="GO" id="GO:0005886">
    <property type="term" value="C:plasma membrane"/>
    <property type="evidence" value="ECO:0007669"/>
    <property type="project" value="UniProtKB-SubCell"/>
</dbReference>
<sequence length="573" mass="66634">MNYSTVITNFLNRWSFLLGLILTLILLWPLVAAPYFNHHDDVQAIRLYEMNECFKDGQIPCRWVPHLGNLYGYPLFNYYGPLPYYFGALIFLVTNSLTLSVKLMFALPFVLSYIFMYLLVRKLTGSSIAGSLSGIFYSYAPYHSLVFYVRGAMGEMWALMWFPAILWSLLRLYEKIQLGNVLLLSFFIAGLFLSHNLSTMIFIPVLLLLAIILSFNLKERFKFLTILLACLIFSVFLSSFYLLPMYFEKNLVHVNTTTIGYFSYTEHFKGFKKLIFERSWGYGGSVREVPGGEKDGLSFQIGFIHLFGVALGIYSLISLRKRKALLLVFLLLLGFFVYMVNPRSYYIWGIFEPLKFLQFPWRFLMLIIFFASIIAGMGLSAFKERPKNFIFLSLALLVVVFNINYFRPEKFINFQNEDFLSGSYWTYQLQRSILDYLPVSAKEPPAKASISPYTILTGELEITDFKKGSNWFEFKADVKTHSIVRISQYYFPNWIIKIDGKEAKIDHENTWGLMTIILGEGEHRIEARLEDTPIRIFGNLLTGVAAITFFLLVLFAFKSTKNRIIYYWRSFFQ</sequence>
<name>A0A0G0JVX1_9BACT</name>
<dbReference type="InterPro" id="IPR018776">
    <property type="entry name" value="Membrane_prot_PTPS-rel_domain"/>
</dbReference>
<keyword evidence="5 8" id="KW-0812">Transmembrane</keyword>
<keyword evidence="7 8" id="KW-0472">Membrane</keyword>
<evidence type="ECO:0000256" key="2">
    <source>
        <dbReference type="ARBA" id="ARBA00022475"/>
    </source>
</evidence>
<proteinExistence type="predicted"/>
<feature type="transmembrane region" description="Helical" evidence="8">
    <location>
        <begin position="324"/>
        <end position="341"/>
    </location>
</feature>
<feature type="transmembrane region" description="Helical" evidence="8">
    <location>
        <begin position="199"/>
        <end position="217"/>
    </location>
</feature>
<feature type="transmembrane region" description="Helical" evidence="8">
    <location>
        <begin position="84"/>
        <end position="111"/>
    </location>
</feature>
<accession>A0A0G0JVX1</accession>
<evidence type="ECO:0000256" key="4">
    <source>
        <dbReference type="ARBA" id="ARBA00022679"/>
    </source>
</evidence>
<feature type="transmembrane region" description="Helical" evidence="8">
    <location>
        <begin position="146"/>
        <end position="169"/>
    </location>
</feature>
<evidence type="ECO:0000313" key="11">
    <source>
        <dbReference type="Proteomes" id="UP000034235"/>
    </source>
</evidence>
<dbReference type="InterPro" id="IPR050297">
    <property type="entry name" value="LipidA_mod_glycosyltrf_83"/>
</dbReference>
<evidence type="ECO:0000256" key="5">
    <source>
        <dbReference type="ARBA" id="ARBA00022692"/>
    </source>
</evidence>
<dbReference type="PANTHER" id="PTHR33908">
    <property type="entry name" value="MANNOSYLTRANSFERASE YKCB-RELATED"/>
    <property type="match status" value="1"/>
</dbReference>
<comment type="subcellular location">
    <subcellularLocation>
        <location evidence="1">Cell membrane</location>
        <topology evidence="1">Multi-pass membrane protein</topology>
    </subcellularLocation>
</comment>
<keyword evidence="4" id="KW-0808">Transferase</keyword>
<comment type="caution">
    <text evidence="10">The sequence shown here is derived from an EMBL/GenBank/DDBJ whole genome shotgun (WGS) entry which is preliminary data.</text>
</comment>
<keyword evidence="2" id="KW-1003">Cell membrane</keyword>
<feature type="domain" description="Membrane protein 6-pyruvoyl-tetrahydropterin synthase-related" evidence="9">
    <location>
        <begin position="76"/>
        <end position="256"/>
    </location>
</feature>
<protein>
    <recommendedName>
        <fullName evidence="9">Membrane protein 6-pyruvoyl-tetrahydropterin synthase-related domain-containing protein</fullName>
    </recommendedName>
</protein>
<feature type="transmembrane region" description="Helical" evidence="8">
    <location>
        <begin position="224"/>
        <end position="243"/>
    </location>
</feature>
<dbReference type="GO" id="GO:0016763">
    <property type="term" value="F:pentosyltransferase activity"/>
    <property type="evidence" value="ECO:0007669"/>
    <property type="project" value="TreeGrafter"/>
</dbReference>
<evidence type="ECO:0000256" key="7">
    <source>
        <dbReference type="ARBA" id="ARBA00023136"/>
    </source>
</evidence>
<feature type="transmembrane region" description="Helical" evidence="8">
    <location>
        <begin position="176"/>
        <end position="193"/>
    </location>
</feature>
<gene>
    <name evidence="10" type="ORF">US86_C0001G0192</name>
</gene>
<organism evidence="10 11">
    <name type="scientific">Candidatus Daviesbacteria bacterium GW2011_GWA2_38_24</name>
    <dbReference type="NCBI Taxonomy" id="1618422"/>
    <lineage>
        <taxon>Bacteria</taxon>
        <taxon>Candidatus Daviesiibacteriota</taxon>
    </lineage>
</organism>
<evidence type="ECO:0000256" key="8">
    <source>
        <dbReference type="SAM" id="Phobius"/>
    </source>
</evidence>
<dbReference type="Pfam" id="PF10131">
    <property type="entry name" value="PTPS_related"/>
    <property type="match status" value="1"/>
</dbReference>